<keyword evidence="1" id="KW-0812">Transmembrane</keyword>
<reference evidence="2" key="1">
    <citation type="submission" date="2014-05" db="EMBL/GenBank/DDBJ databases">
        <authorList>
            <person name="Chronopoulou M."/>
        </authorList>
    </citation>
    <scope>NUCLEOTIDE SEQUENCE</scope>
    <source>
        <tissue evidence="2">Whole organism</tissue>
    </source>
</reference>
<evidence type="ECO:0000256" key="1">
    <source>
        <dbReference type="SAM" id="Phobius"/>
    </source>
</evidence>
<accession>A0A0K2TVL5</accession>
<evidence type="ECO:0000313" key="2">
    <source>
        <dbReference type="EMBL" id="CDW29732.1"/>
    </source>
</evidence>
<dbReference type="EMBL" id="HACA01012371">
    <property type="protein sequence ID" value="CDW29732.1"/>
    <property type="molecule type" value="Transcribed_RNA"/>
</dbReference>
<feature type="non-terminal residue" evidence="2">
    <location>
        <position position="87"/>
    </location>
</feature>
<name>A0A0K2TVL5_LEPSM</name>
<dbReference type="AlphaFoldDB" id="A0A0K2TVL5"/>
<sequence length="87" mass="10501">MEMRALIKYRNVYILSICFLRFENVYVCLFFQILMMMIWGRGRIVRVDVCFVLFILWRRLEQVLSPIRDIIIHNNIATTINNNSITD</sequence>
<protein>
    <submittedName>
        <fullName evidence="2">Uncharacterized protein</fullName>
    </submittedName>
</protein>
<proteinExistence type="predicted"/>
<keyword evidence="1" id="KW-1133">Transmembrane helix</keyword>
<feature type="transmembrane region" description="Helical" evidence="1">
    <location>
        <begin position="12"/>
        <end position="38"/>
    </location>
</feature>
<organism evidence="2">
    <name type="scientific">Lepeophtheirus salmonis</name>
    <name type="common">Salmon louse</name>
    <name type="synonym">Caligus salmonis</name>
    <dbReference type="NCBI Taxonomy" id="72036"/>
    <lineage>
        <taxon>Eukaryota</taxon>
        <taxon>Metazoa</taxon>
        <taxon>Ecdysozoa</taxon>
        <taxon>Arthropoda</taxon>
        <taxon>Crustacea</taxon>
        <taxon>Multicrustacea</taxon>
        <taxon>Hexanauplia</taxon>
        <taxon>Copepoda</taxon>
        <taxon>Siphonostomatoida</taxon>
        <taxon>Caligidae</taxon>
        <taxon>Lepeophtheirus</taxon>
    </lineage>
</organism>
<keyword evidence="1" id="KW-0472">Membrane</keyword>